<dbReference type="Proteomes" id="UP000708208">
    <property type="component" value="Unassembled WGS sequence"/>
</dbReference>
<reference evidence="1" key="1">
    <citation type="submission" date="2021-06" db="EMBL/GenBank/DDBJ databases">
        <authorList>
            <person name="Hodson N. C."/>
            <person name="Mongue J. A."/>
            <person name="Jaron S. K."/>
        </authorList>
    </citation>
    <scope>NUCLEOTIDE SEQUENCE</scope>
</reference>
<organism evidence="1 2">
    <name type="scientific">Allacma fusca</name>
    <dbReference type="NCBI Taxonomy" id="39272"/>
    <lineage>
        <taxon>Eukaryota</taxon>
        <taxon>Metazoa</taxon>
        <taxon>Ecdysozoa</taxon>
        <taxon>Arthropoda</taxon>
        <taxon>Hexapoda</taxon>
        <taxon>Collembola</taxon>
        <taxon>Symphypleona</taxon>
        <taxon>Sminthuridae</taxon>
        <taxon>Allacma</taxon>
    </lineage>
</organism>
<proteinExistence type="predicted"/>
<keyword evidence="2" id="KW-1185">Reference proteome</keyword>
<evidence type="ECO:0000313" key="1">
    <source>
        <dbReference type="EMBL" id="CAG7720016.1"/>
    </source>
</evidence>
<feature type="non-terminal residue" evidence="1">
    <location>
        <position position="53"/>
    </location>
</feature>
<dbReference type="AlphaFoldDB" id="A0A8J2NNR6"/>
<accession>A0A8J2NNR6</accession>
<protein>
    <submittedName>
        <fullName evidence="1">Uncharacterized protein</fullName>
    </submittedName>
</protein>
<dbReference type="EMBL" id="CAJVCH010066425">
    <property type="protein sequence ID" value="CAG7720016.1"/>
    <property type="molecule type" value="Genomic_DNA"/>
</dbReference>
<gene>
    <name evidence="1" type="ORF">AFUS01_LOCUS9309</name>
</gene>
<sequence>FDEWIKTDSNRLRQCRDSNPTKIQFKVGEKIDALWNADGHRYPGTIKAIHANG</sequence>
<comment type="caution">
    <text evidence="1">The sequence shown here is derived from an EMBL/GenBank/DDBJ whole genome shotgun (WGS) entry which is preliminary data.</text>
</comment>
<feature type="non-terminal residue" evidence="1">
    <location>
        <position position="1"/>
    </location>
</feature>
<name>A0A8J2NNR6_9HEXA</name>
<dbReference type="OrthoDB" id="161570at2759"/>
<evidence type="ECO:0000313" key="2">
    <source>
        <dbReference type="Proteomes" id="UP000708208"/>
    </source>
</evidence>